<dbReference type="Pfam" id="PF02709">
    <property type="entry name" value="Glyco_transf_7C"/>
    <property type="match status" value="1"/>
</dbReference>
<feature type="domain" description="Galactosyltransferase C-terminal" evidence="5">
    <location>
        <begin position="173"/>
        <end position="231"/>
    </location>
</feature>
<dbReference type="EC" id="2.4.-.-" evidence="6"/>
<sequence length="288" mass="30783">MSPGRVAVVSIAHGRHDHLSGLLCGLASQTRAPDLLVVVAMDDGDVEAAVRADSWPGSRPEALVPSVGRVDGRLPLAAARNLGVATAVDAGADRLVVLDVDCIPSSRLVERYCAVMAGAGGSRPHVWAGEVAYLPPAPANGDYRELDLDALAAPHPARPVLAPEEVRPADDLRLFWSLSFATTARTWAETGGFDEAYVGYGGEDTDFGQRLARHGGAMTWVGGARAYHQHHPTSDPPTQHVDDIVANANRFAARWGWWPMEGWLEAFERLGLAHRGHDGSWRVATDSA</sequence>
<proteinExistence type="inferred from homology"/>
<comment type="pathway">
    <text evidence="1">Cell wall biogenesis; cell wall polysaccharide biosynthesis.</text>
</comment>
<comment type="caution">
    <text evidence="6">The sequence shown here is derived from an EMBL/GenBank/DDBJ whole genome shotgun (WGS) entry which is preliminary data.</text>
</comment>
<evidence type="ECO:0000259" key="5">
    <source>
        <dbReference type="Pfam" id="PF02709"/>
    </source>
</evidence>
<dbReference type="SUPFAM" id="SSF53448">
    <property type="entry name" value="Nucleotide-diphospho-sugar transferases"/>
    <property type="match status" value="1"/>
</dbReference>
<evidence type="ECO:0000256" key="1">
    <source>
        <dbReference type="ARBA" id="ARBA00004776"/>
    </source>
</evidence>
<protein>
    <submittedName>
        <fullName evidence="6">Glycosyltransferase family 2 protein</fullName>
        <ecNumber evidence="6">2.4.-.-</ecNumber>
    </submittedName>
</protein>
<dbReference type="InterPro" id="IPR029044">
    <property type="entry name" value="Nucleotide-diphossugar_trans"/>
</dbReference>
<dbReference type="Proteomes" id="UP001597046">
    <property type="component" value="Unassembled WGS sequence"/>
</dbReference>
<dbReference type="PANTHER" id="PTHR43179">
    <property type="entry name" value="RHAMNOSYLTRANSFERASE WBBL"/>
    <property type="match status" value="1"/>
</dbReference>
<keyword evidence="4 6" id="KW-0808">Transferase</keyword>
<evidence type="ECO:0000313" key="6">
    <source>
        <dbReference type="EMBL" id="MFD1054135.1"/>
    </source>
</evidence>
<comment type="similarity">
    <text evidence="2">Belongs to the glycosyltransferase 2 family.</text>
</comment>
<dbReference type="RefSeq" id="WP_386052027.1">
    <property type="nucleotide sequence ID" value="NZ_JBHTKH010000003.1"/>
</dbReference>
<dbReference type="GO" id="GO:0016757">
    <property type="term" value="F:glycosyltransferase activity"/>
    <property type="evidence" value="ECO:0007669"/>
    <property type="project" value="UniProtKB-KW"/>
</dbReference>
<dbReference type="Gene3D" id="3.90.550.10">
    <property type="entry name" value="Spore Coat Polysaccharide Biosynthesis Protein SpsA, Chain A"/>
    <property type="match status" value="1"/>
</dbReference>
<evidence type="ECO:0000256" key="3">
    <source>
        <dbReference type="ARBA" id="ARBA00022676"/>
    </source>
</evidence>
<organism evidence="6 7">
    <name type="scientific">Terrabacter terrigena</name>
    <dbReference type="NCBI Taxonomy" id="574718"/>
    <lineage>
        <taxon>Bacteria</taxon>
        <taxon>Bacillati</taxon>
        <taxon>Actinomycetota</taxon>
        <taxon>Actinomycetes</taxon>
        <taxon>Micrococcales</taxon>
        <taxon>Intrasporangiaceae</taxon>
        <taxon>Terrabacter</taxon>
    </lineage>
</organism>
<gene>
    <name evidence="6" type="ORF">ACFQ2V_07450</name>
</gene>
<keyword evidence="3 6" id="KW-0328">Glycosyltransferase</keyword>
<reference evidence="7" key="1">
    <citation type="journal article" date="2019" name="Int. J. Syst. Evol. Microbiol.">
        <title>The Global Catalogue of Microorganisms (GCM) 10K type strain sequencing project: providing services to taxonomists for standard genome sequencing and annotation.</title>
        <authorList>
            <consortium name="The Broad Institute Genomics Platform"/>
            <consortium name="The Broad Institute Genome Sequencing Center for Infectious Disease"/>
            <person name="Wu L."/>
            <person name="Ma J."/>
        </authorList>
    </citation>
    <scope>NUCLEOTIDE SEQUENCE [LARGE SCALE GENOMIC DNA]</scope>
    <source>
        <strain evidence="7">CCUG 57508</strain>
    </source>
</reference>
<dbReference type="InterPro" id="IPR027791">
    <property type="entry name" value="Galactosyl_T_C"/>
</dbReference>
<name>A0ABW3MU64_9MICO</name>
<dbReference type="EMBL" id="JBHTKH010000003">
    <property type="protein sequence ID" value="MFD1054135.1"/>
    <property type="molecule type" value="Genomic_DNA"/>
</dbReference>
<evidence type="ECO:0000256" key="2">
    <source>
        <dbReference type="ARBA" id="ARBA00006739"/>
    </source>
</evidence>
<accession>A0ABW3MU64</accession>
<keyword evidence="7" id="KW-1185">Reference proteome</keyword>
<evidence type="ECO:0000313" key="7">
    <source>
        <dbReference type="Proteomes" id="UP001597046"/>
    </source>
</evidence>
<dbReference type="PANTHER" id="PTHR43179:SF12">
    <property type="entry name" value="GALACTOFURANOSYLTRANSFERASE GLFT2"/>
    <property type="match status" value="1"/>
</dbReference>
<evidence type="ECO:0000256" key="4">
    <source>
        <dbReference type="ARBA" id="ARBA00022679"/>
    </source>
</evidence>